<keyword evidence="3" id="KW-0489">Methyltransferase</keyword>
<protein>
    <submittedName>
        <fullName evidence="3">Ubiquinone/menaquinone biosynthesis C-methylase UbiE</fullName>
    </submittedName>
</protein>
<evidence type="ECO:0000313" key="4">
    <source>
        <dbReference type="Proteomes" id="UP000184041"/>
    </source>
</evidence>
<evidence type="ECO:0000259" key="2">
    <source>
        <dbReference type="Pfam" id="PF08241"/>
    </source>
</evidence>
<organism evidence="3 4">
    <name type="scientific">Fodinibius roseus</name>
    <dbReference type="NCBI Taxonomy" id="1194090"/>
    <lineage>
        <taxon>Bacteria</taxon>
        <taxon>Pseudomonadati</taxon>
        <taxon>Balneolota</taxon>
        <taxon>Balneolia</taxon>
        <taxon>Balneolales</taxon>
        <taxon>Balneolaceae</taxon>
        <taxon>Fodinibius</taxon>
    </lineage>
</organism>
<evidence type="ECO:0000256" key="1">
    <source>
        <dbReference type="ARBA" id="ARBA00022679"/>
    </source>
</evidence>
<keyword evidence="3" id="KW-0830">Ubiquinone</keyword>
<dbReference type="SUPFAM" id="SSF53335">
    <property type="entry name" value="S-adenosyl-L-methionine-dependent methyltransferases"/>
    <property type="match status" value="1"/>
</dbReference>
<gene>
    <name evidence="3" type="ORF">SAMN05443144_106147</name>
</gene>
<name>A0A1M4ZVC8_9BACT</name>
<proteinExistence type="predicted"/>
<reference evidence="3 4" key="1">
    <citation type="submission" date="2016-11" db="EMBL/GenBank/DDBJ databases">
        <authorList>
            <person name="Jaros S."/>
            <person name="Januszkiewicz K."/>
            <person name="Wedrychowicz H."/>
        </authorList>
    </citation>
    <scope>NUCLEOTIDE SEQUENCE [LARGE SCALE GENOMIC DNA]</scope>
    <source>
        <strain evidence="3 4">DSM 21986</strain>
    </source>
</reference>
<dbReference type="PANTHER" id="PTHR43861">
    <property type="entry name" value="TRANS-ACONITATE 2-METHYLTRANSFERASE-RELATED"/>
    <property type="match status" value="1"/>
</dbReference>
<dbReference type="PANTHER" id="PTHR43861:SF3">
    <property type="entry name" value="PUTATIVE (AFU_ORTHOLOGUE AFUA_2G14390)-RELATED"/>
    <property type="match status" value="1"/>
</dbReference>
<dbReference type="InterPro" id="IPR013216">
    <property type="entry name" value="Methyltransf_11"/>
</dbReference>
<dbReference type="CDD" id="cd02440">
    <property type="entry name" value="AdoMet_MTases"/>
    <property type="match status" value="1"/>
</dbReference>
<dbReference type="AlphaFoldDB" id="A0A1M4ZVC8"/>
<feature type="domain" description="Methyltransferase type 11" evidence="2">
    <location>
        <begin position="27"/>
        <end position="124"/>
    </location>
</feature>
<dbReference type="STRING" id="1194090.SAMN05443144_106147"/>
<keyword evidence="4" id="KW-1185">Reference proteome</keyword>
<dbReference type="GO" id="GO:0032259">
    <property type="term" value="P:methylation"/>
    <property type="evidence" value="ECO:0007669"/>
    <property type="project" value="UniProtKB-KW"/>
</dbReference>
<accession>A0A1M4ZVC8</accession>
<sequence length="186" mass="19821">MACGQEKEDVSWLIDVLKLSEGSVVADIGAGDGSISLALAEHVGSEGRVYSTELGADSVEYLREVVDSAPVSNVTVLEGHPTRTNLPEGCCNALFLRRVYHHFKDPAAMNESMWQALKPGGRLAVIDFAPRGGESGDPEGRATGDHHGVTAETVAGELRQAGFTVISSEQRSGRDVYVVVRKPDDS</sequence>
<keyword evidence="1" id="KW-0808">Transferase</keyword>
<dbReference type="InterPro" id="IPR029063">
    <property type="entry name" value="SAM-dependent_MTases_sf"/>
</dbReference>
<dbReference type="Proteomes" id="UP000184041">
    <property type="component" value="Unassembled WGS sequence"/>
</dbReference>
<evidence type="ECO:0000313" key="3">
    <source>
        <dbReference type="EMBL" id="SHF21931.1"/>
    </source>
</evidence>
<dbReference type="GO" id="GO:0008168">
    <property type="term" value="F:methyltransferase activity"/>
    <property type="evidence" value="ECO:0007669"/>
    <property type="project" value="UniProtKB-KW"/>
</dbReference>
<dbReference type="EMBL" id="FQUS01000006">
    <property type="protein sequence ID" value="SHF21931.1"/>
    <property type="molecule type" value="Genomic_DNA"/>
</dbReference>
<dbReference type="Pfam" id="PF08241">
    <property type="entry name" value="Methyltransf_11"/>
    <property type="match status" value="1"/>
</dbReference>
<dbReference type="Gene3D" id="3.40.50.150">
    <property type="entry name" value="Vaccinia Virus protein VP39"/>
    <property type="match status" value="1"/>
</dbReference>